<feature type="domain" description="CHRD" evidence="2">
    <location>
        <begin position="34"/>
        <end position="152"/>
    </location>
</feature>
<gene>
    <name evidence="3" type="ORF">NTG6680_1818</name>
</gene>
<evidence type="ECO:0000313" key="4">
    <source>
        <dbReference type="Proteomes" id="UP000839052"/>
    </source>
</evidence>
<dbReference type="InterPro" id="IPR010895">
    <property type="entry name" value="CHRD"/>
</dbReference>
<dbReference type="Proteomes" id="UP000839052">
    <property type="component" value="Chromosome"/>
</dbReference>
<reference evidence="3 4" key="1">
    <citation type="submission" date="2021-10" db="EMBL/GenBank/DDBJ databases">
        <authorList>
            <person name="Koch H."/>
        </authorList>
    </citation>
    <scope>NUCLEOTIDE SEQUENCE [LARGE SCALE GENOMIC DNA]</scope>
    <source>
        <strain evidence="3">6680</strain>
    </source>
</reference>
<name>A0ABM8YZP3_9PROT</name>
<dbReference type="Pfam" id="PF07452">
    <property type="entry name" value="CHRD"/>
    <property type="match status" value="1"/>
</dbReference>
<keyword evidence="4" id="KW-1185">Reference proteome</keyword>
<sequence length="158" mass="16879">MEVNHEYIICNKKRSLIITSLIASIYIGGMNLALATGVNVILSGEEEVPPVTTSAIGESNIKVESDTSISGAISTTGIDGTTAHIHEAPVGKNGPVIVTLKKVSDKIWEIPSGTRLTQGQFANFKAGNLYLNVHSAVHKSGEIRGQITENKLSHNFKK</sequence>
<proteinExistence type="predicted"/>
<dbReference type="PROSITE" id="PS50933">
    <property type="entry name" value="CHRD"/>
    <property type="match status" value="1"/>
</dbReference>
<keyword evidence="1" id="KW-0812">Transmembrane</keyword>
<dbReference type="EMBL" id="OU912926">
    <property type="protein sequence ID" value="CAG9933067.1"/>
    <property type="molecule type" value="Genomic_DNA"/>
</dbReference>
<protein>
    <submittedName>
        <fullName evidence="3">CHRD domain-containing protein</fullName>
    </submittedName>
</protein>
<keyword evidence="1" id="KW-0472">Membrane</keyword>
<dbReference type="SMART" id="SM00754">
    <property type="entry name" value="CHRD"/>
    <property type="match status" value="1"/>
</dbReference>
<organism evidence="3 4">
    <name type="scientific">Candidatus Nitrotoga arctica</name>
    <dbReference type="NCBI Taxonomy" id="453162"/>
    <lineage>
        <taxon>Bacteria</taxon>
        <taxon>Pseudomonadati</taxon>
        <taxon>Pseudomonadota</taxon>
        <taxon>Betaproteobacteria</taxon>
        <taxon>Nitrosomonadales</taxon>
        <taxon>Gallionellaceae</taxon>
        <taxon>Candidatus Nitrotoga</taxon>
    </lineage>
</organism>
<evidence type="ECO:0000259" key="2">
    <source>
        <dbReference type="PROSITE" id="PS50933"/>
    </source>
</evidence>
<keyword evidence="1" id="KW-1133">Transmembrane helix</keyword>
<evidence type="ECO:0000313" key="3">
    <source>
        <dbReference type="EMBL" id="CAG9933067.1"/>
    </source>
</evidence>
<feature type="transmembrane region" description="Helical" evidence="1">
    <location>
        <begin position="21"/>
        <end position="42"/>
    </location>
</feature>
<accession>A0ABM8YZP3</accession>
<evidence type="ECO:0000256" key="1">
    <source>
        <dbReference type="SAM" id="Phobius"/>
    </source>
</evidence>
<dbReference type="RefSeq" id="WP_239796907.1">
    <property type="nucleotide sequence ID" value="NZ_OU912926.1"/>
</dbReference>